<comment type="similarity">
    <text evidence="1 4">Belongs to the glycosyl hydrolase 1 family.</text>
</comment>
<reference evidence="5" key="1">
    <citation type="journal article" date="2023" name="Insect Mol. Biol.">
        <title>Genome sequencing provides insights into the evolution of gene families encoding plant cell wall-degrading enzymes in longhorned beetles.</title>
        <authorList>
            <person name="Shin N.R."/>
            <person name="Okamura Y."/>
            <person name="Kirsch R."/>
            <person name="Pauchet Y."/>
        </authorList>
    </citation>
    <scope>NUCLEOTIDE SEQUENCE</scope>
    <source>
        <strain evidence="5">MMC_N1</strain>
    </source>
</reference>
<organism evidence="5 6">
    <name type="scientific">Molorchus minor</name>
    <dbReference type="NCBI Taxonomy" id="1323400"/>
    <lineage>
        <taxon>Eukaryota</taxon>
        <taxon>Metazoa</taxon>
        <taxon>Ecdysozoa</taxon>
        <taxon>Arthropoda</taxon>
        <taxon>Hexapoda</taxon>
        <taxon>Insecta</taxon>
        <taxon>Pterygota</taxon>
        <taxon>Neoptera</taxon>
        <taxon>Endopterygota</taxon>
        <taxon>Coleoptera</taxon>
        <taxon>Polyphaga</taxon>
        <taxon>Cucujiformia</taxon>
        <taxon>Chrysomeloidea</taxon>
        <taxon>Cerambycidae</taxon>
        <taxon>Lamiinae</taxon>
        <taxon>Monochamini</taxon>
        <taxon>Molorchus</taxon>
    </lineage>
</organism>
<name>A0ABQ9J8C9_9CUCU</name>
<dbReference type="PRINTS" id="PR00131">
    <property type="entry name" value="GLHYDRLASE1"/>
</dbReference>
<keyword evidence="3" id="KW-0326">Glycosidase</keyword>
<dbReference type="PANTHER" id="PTHR10353">
    <property type="entry name" value="GLYCOSYL HYDROLASE"/>
    <property type="match status" value="1"/>
</dbReference>
<sequence length="586" mass="67788">MYISTITLAVINDWPLARITKNQAVQGLRLMKNIVKFIIMLIRGEKDLEPLRPINNNNRKLVRGVYIKFVNPWLRFSDAVSNRTFPTNFKFGIATAAYQIEGAWNESDKGPNIWDHLTHTNPRIIKNQQNGDIACNSYHKYKEDVDLLKNLGVDFYRLSISWSRLLPTGYTNKISESGVKYYKDVLGELRKIGVEPMVTLYHWDLPQPLQEIGGWPNEELVDIFADYADTAFRLFGDDVKYWLTFNEVRQICHEGYGLGEKAPAIKSPGDGEYKCGHTIIKAHAKAYNIYQDRYREKQQGKVGIVIDTDWYEPATNIAEDRDAAERTLQFRWGWFVHPLVHGNYPKIMIERIAVRSKNEGFEKSRLPAFTDEEVKYIKGTYDFLGLNQYSSSLVRHNKEEAAIGSPSYYKDLGTTIFRDPSWQKGRFRVALFYNLGHGAPSTSLVVPWGLQKLLKWIKKNYKDPELLITENGYSDCDGSLNDDKRIFYIREYLSSALDAIYEDGVKLTGYTVWSLMDNFEWFSGYTRAHDVTRDEAGGTTSDETHQEKFGLYYVNFSSPERTRIPKDSAVFYRDVIKNRSLVERRP</sequence>
<evidence type="ECO:0000256" key="2">
    <source>
        <dbReference type="ARBA" id="ARBA00022801"/>
    </source>
</evidence>
<dbReference type="SUPFAM" id="SSF51445">
    <property type="entry name" value="(Trans)glycosidases"/>
    <property type="match status" value="1"/>
</dbReference>
<evidence type="ECO:0000256" key="4">
    <source>
        <dbReference type="RuleBase" id="RU003690"/>
    </source>
</evidence>
<proteinExistence type="inferred from homology"/>
<protein>
    <submittedName>
        <fullName evidence="5">Uncharacterized protein</fullName>
    </submittedName>
</protein>
<evidence type="ECO:0000256" key="3">
    <source>
        <dbReference type="ARBA" id="ARBA00023295"/>
    </source>
</evidence>
<dbReference type="Proteomes" id="UP001162164">
    <property type="component" value="Unassembled WGS sequence"/>
</dbReference>
<dbReference type="PANTHER" id="PTHR10353:SF36">
    <property type="entry name" value="LP05116P"/>
    <property type="match status" value="1"/>
</dbReference>
<keyword evidence="6" id="KW-1185">Reference proteome</keyword>
<accession>A0ABQ9J8C9</accession>
<dbReference type="InterPro" id="IPR001360">
    <property type="entry name" value="Glyco_hydro_1"/>
</dbReference>
<dbReference type="EMBL" id="JAPWTJ010001083">
    <property type="protein sequence ID" value="KAJ8973913.1"/>
    <property type="molecule type" value="Genomic_DNA"/>
</dbReference>
<dbReference type="Pfam" id="PF00232">
    <property type="entry name" value="Glyco_hydro_1"/>
    <property type="match status" value="2"/>
</dbReference>
<dbReference type="InterPro" id="IPR033132">
    <property type="entry name" value="GH_1_N_CS"/>
</dbReference>
<evidence type="ECO:0000313" key="5">
    <source>
        <dbReference type="EMBL" id="KAJ8973913.1"/>
    </source>
</evidence>
<keyword evidence="2" id="KW-0378">Hydrolase</keyword>
<gene>
    <name evidence="5" type="ORF">NQ317_000458</name>
</gene>
<comment type="caution">
    <text evidence="5">The sequence shown here is derived from an EMBL/GenBank/DDBJ whole genome shotgun (WGS) entry which is preliminary data.</text>
</comment>
<dbReference type="Gene3D" id="3.20.20.80">
    <property type="entry name" value="Glycosidases"/>
    <property type="match status" value="1"/>
</dbReference>
<dbReference type="InterPro" id="IPR017853">
    <property type="entry name" value="GH"/>
</dbReference>
<dbReference type="PROSITE" id="PS00653">
    <property type="entry name" value="GLYCOSYL_HYDROL_F1_2"/>
    <property type="match status" value="1"/>
</dbReference>
<evidence type="ECO:0000313" key="6">
    <source>
        <dbReference type="Proteomes" id="UP001162164"/>
    </source>
</evidence>
<evidence type="ECO:0000256" key="1">
    <source>
        <dbReference type="ARBA" id="ARBA00010838"/>
    </source>
</evidence>